<evidence type="ECO:0000313" key="3">
    <source>
        <dbReference type="Proteomes" id="UP000018208"/>
    </source>
</evidence>
<sequence>MQLPVHESMAYYFSKLSTIYDQSEIQNQAQHYEQCFNDFYQLTTYQKPKFLVNSIKMHAASILIQTRESERERQEKGRFPDDAVVKDSYQEKKAQKFSVENHADFQVSPQQLEMLILAPSVDFTNIKSCFNSKNPEVDDATYEIVEIIGYGGGLSVKE</sequence>
<dbReference type="VEuPathDB" id="GiardiaDB:SS50377_28106"/>
<dbReference type="AlphaFoldDB" id="V6LPV7"/>
<evidence type="ECO:0000313" key="2">
    <source>
        <dbReference type="EMBL" id="KAH0570131.1"/>
    </source>
</evidence>
<dbReference type="Proteomes" id="UP000018208">
    <property type="component" value="Unassembled WGS sequence"/>
</dbReference>
<accession>V6LPV7</accession>
<gene>
    <name evidence="1" type="ORF">SS50377_17558</name>
    <name evidence="2" type="ORF">SS50377_28106</name>
</gene>
<dbReference type="EMBL" id="KI546154">
    <property type="protein sequence ID" value="EST42789.1"/>
    <property type="molecule type" value="Genomic_DNA"/>
</dbReference>
<dbReference type="EMBL" id="AUWU02000008">
    <property type="protein sequence ID" value="KAH0570131.1"/>
    <property type="molecule type" value="Genomic_DNA"/>
</dbReference>
<evidence type="ECO:0000313" key="1">
    <source>
        <dbReference type="EMBL" id="EST42789.1"/>
    </source>
</evidence>
<protein>
    <submittedName>
        <fullName evidence="1">Uncharacterized protein</fullName>
    </submittedName>
</protein>
<reference evidence="2" key="2">
    <citation type="submission" date="2020-12" db="EMBL/GenBank/DDBJ databases">
        <title>New Spironucleus salmonicida genome in near-complete chromosomes.</title>
        <authorList>
            <person name="Xu F."/>
            <person name="Kurt Z."/>
            <person name="Jimenez-Gonzalez A."/>
            <person name="Astvaldsson A."/>
            <person name="Andersson J.O."/>
            <person name="Svard S.G."/>
        </authorList>
    </citation>
    <scope>NUCLEOTIDE SEQUENCE</scope>
    <source>
        <strain evidence="2">ATCC 50377</strain>
    </source>
</reference>
<keyword evidence="3" id="KW-1185">Reference proteome</keyword>
<reference evidence="1 2" key="1">
    <citation type="journal article" date="2014" name="PLoS Genet.">
        <title>The Genome of Spironucleus salmonicida Highlights a Fish Pathogen Adapted to Fluctuating Environments.</title>
        <authorList>
            <person name="Xu F."/>
            <person name="Jerlstrom-Hultqvist J."/>
            <person name="Einarsson E."/>
            <person name="Astvaldsson A."/>
            <person name="Svard S.G."/>
            <person name="Andersson J.O."/>
        </authorList>
    </citation>
    <scope>NUCLEOTIDE SEQUENCE</scope>
    <source>
        <strain evidence="2">ATCC 50377</strain>
    </source>
</reference>
<proteinExistence type="predicted"/>
<organism evidence="1">
    <name type="scientific">Spironucleus salmonicida</name>
    <dbReference type="NCBI Taxonomy" id="348837"/>
    <lineage>
        <taxon>Eukaryota</taxon>
        <taxon>Metamonada</taxon>
        <taxon>Diplomonadida</taxon>
        <taxon>Hexamitidae</taxon>
        <taxon>Hexamitinae</taxon>
        <taxon>Spironucleus</taxon>
    </lineage>
</organism>
<name>V6LPV7_9EUKA</name>